<gene>
    <name evidence="2" type="ORF">JI739_21935</name>
</gene>
<dbReference type="SMART" id="SM01007">
    <property type="entry name" value="Aldolase_II"/>
    <property type="match status" value="1"/>
</dbReference>
<dbReference type="AlphaFoldDB" id="A0A936ZMQ2"/>
<dbReference type="Proteomes" id="UP000613011">
    <property type="component" value="Unassembled WGS sequence"/>
</dbReference>
<dbReference type="Gene3D" id="3.40.225.10">
    <property type="entry name" value="Class II aldolase/adducin N-terminal domain"/>
    <property type="match status" value="1"/>
</dbReference>
<dbReference type="InterPro" id="IPR001303">
    <property type="entry name" value="Aldolase_II/adducin_N"/>
</dbReference>
<accession>A0A936ZMQ2</accession>
<evidence type="ECO:0000259" key="1">
    <source>
        <dbReference type="SMART" id="SM01007"/>
    </source>
</evidence>
<organism evidence="2 3">
    <name type="scientific">Ramlibacter aurantiacus</name>
    <dbReference type="NCBI Taxonomy" id="2801330"/>
    <lineage>
        <taxon>Bacteria</taxon>
        <taxon>Pseudomonadati</taxon>
        <taxon>Pseudomonadota</taxon>
        <taxon>Betaproteobacteria</taxon>
        <taxon>Burkholderiales</taxon>
        <taxon>Comamonadaceae</taxon>
        <taxon>Ramlibacter</taxon>
    </lineage>
</organism>
<name>A0A936ZMQ2_9BURK</name>
<dbReference type="EMBL" id="JAEQNA010000011">
    <property type="protein sequence ID" value="MBL0423013.1"/>
    <property type="molecule type" value="Genomic_DNA"/>
</dbReference>
<dbReference type="InterPro" id="IPR036409">
    <property type="entry name" value="Aldolase_II/adducin_N_sf"/>
</dbReference>
<evidence type="ECO:0000313" key="3">
    <source>
        <dbReference type="Proteomes" id="UP000613011"/>
    </source>
</evidence>
<reference evidence="2" key="1">
    <citation type="submission" date="2021-01" db="EMBL/GenBank/DDBJ databases">
        <title>Ramlibacter sp. strain AW1 16S ribosomal RNA gene Genome sequencing and assembly.</title>
        <authorList>
            <person name="Kang M."/>
        </authorList>
    </citation>
    <scope>NUCLEOTIDE SEQUENCE</scope>
    <source>
        <strain evidence="2">AW1</strain>
    </source>
</reference>
<sequence length="226" mass="24007">MKANAADQLEVRLAARALGRHGLAHAYGHCSKRLDADHFLVCAPRPMGLIAPGEDGWVVPVQGPLPEGVLGEVRLHQQVYRRRPDVGAVTRSMPPATMALGTARRVPRARHGLGAYFGAGVALWNDPQLVREDARAAAVVDAMGQAPAIVMRGNGLVTAADSLPVAASLAWYLEDAARLELAVLGAGLELSSQVLSADECARRATRDGAIFERMWAWLVAGDPELG</sequence>
<dbReference type="SUPFAM" id="SSF53639">
    <property type="entry name" value="AraD/HMP-PK domain-like"/>
    <property type="match status" value="1"/>
</dbReference>
<dbReference type="RefSeq" id="WP_201686155.1">
    <property type="nucleotide sequence ID" value="NZ_JAEQNA010000011.1"/>
</dbReference>
<dbReference type="Pfam" id="PF00596">
    <property type="entry name" value="Aldolase_II"/>
    <property type="match status" value="1"/>
</dbReference>
<protein>
    <submittedName>
        <fullName evidence="2">Class II aldolase/adducin family protein</fullName>
    </submittedName>
</protein>
<keyword evidence="3" id="KW-1185">Reference proteome</keyword>
<comment type="caution">
    <text evidence="2">The sequence shown here is derived from an EMBL/GenBank/DDBJ whole genome shotgun (WGS) entry which is preliminary data.</text>
</comment>
<evidence type="ECO:0000313" key="2">
    <source>
        <dbReference type="EMBL" id="MBL0423013.1"/>
    </source>
</evidence>
<feature type="domain" description="Class II aldolase/adducin N-terminal" evidence="1">
    <location>
        <begin position="9"/>
        <end position="181"/>
    </location>
</feature>
<proteinExistence type="predicted"/>